<dbReference type="InterPro" id="IPR040442">
    <property type="entry name" value="Pyrv_kinase-like_dom_sf"/>
</dbReference>
<reference evidence="2" key="1">
    <citation type="submission" date="2023-05" db="EMBL/GenBank/DDBJ databases">
        <title>Draft genome of Pseudofrankia sp. BMG5.37.</title>
        <authorList>
            <person name="Gtari M."/>
            <person name="Ghodhbane F."/>
            <person name="Sbissi I."/>
        </authorList>
    </citation>
    <scope>NUCLEOTIDE SEQUENCE [LARGE SCALE GENOMIC DNA]</scope>
    <source>
        <strain evidence="2">BMG 814</strain>
    </source>
</reference>
<comment type="caution">
    <text evidence="1">The sequence shown here is derived from an EMBL/GenBank/DDBJ whole genome shotgun (WGS) entry which is preliminary data.</text>
</comment>
<sequence length="156" mass="15671">MAGLASRARTLLRLQTDPRTLVLANVWDVTSARVVAATQGTGALATASHAVAASLGYEDGERIPLELHLDVVRRITATVDLPVSVDMEAGYGDPGGTAARAIAAGAVGGNLEDAVRPLDEAVAAVGEVLAALTALQDATAALLAGGVLPPGTRLLS</sequence>
<keyword evidence="2" id="KW-1185">Reference proteome</keyword>
<dbReference type="SUPFAM" id="SSF51621">
    <property type="entry name" value="Phosphoenolpyruvate/pyruvate domain"/>
    <property type="match status" value="1"/>
</dbReference>
<dbReference type="Proteomes" id="UP001233673">
    <property type="component" value="Unassembled WGS sequence"/>
</dbReference>
<dbReference type="Gene3D" id="3.20.20.60">
    <property type="entry name" value="Phosphoenolpyruvate-binding domains"/>
    <property type="match status" value="1"/>
</dbReference>
<gene>
    <name evidence="1" type="ORF">QOZ88_06595</name>
</gene>
<dbReference type="Pfam" id="PF13714">
    <property type="entry name" value="PEP_mutase"/>
    <property type="match status" value="1"/>
</dbReference>
<dbReference type="RefSeq" id="WP_305998996.1">
    <property type="nucleotide sequence ID" value="NZ_JASNFN010000004.1"/>
</dbReference>
<accession>A0ABT9I9R1</accession>
<dbReference type="PANTHER" id="PTHR42905:SF16">
    <property type="entry name" value="CARBOXYPHOSPHONOENOLPYRUVATE PHOSPHONOMUTASE-LIKE PROTEIN (AFU_ORTHOLOGUE AFUA_5G07230)"/>
    <property type="match status" value="1"/>
</dbReference>
<evidence type="ECO:0000313" key="2">
    <source>
        <dbReference type="Proteomes" id="UP001233673"/>
    </source>
</evidence>
<organism evidence="1 2">
    <name type="scientific">Blastococcus carthaginiensis</name>
    <dbReference type="NCBI Taxonomy" id="3050034"/>
    <lineage>
        <taxon>Bacteria</taxon>
        <taxon>Bacillati</taxon>
        <taxon>Actinomycetota</taxon>
        <taxon>Actinomycetes</taxon>
        <taxon>Geodermatophilales</taxon>
        <taxon>Geodermatophilaceae</taxon>
        <taxon>Blastococcus</taxon>
    </lineage>
</organism>
<dbReference type="PANTHER" id="PTHR42905">
    <property type="entry name" value="PHOSPHOENOLPYRUVATE CARBOXYLASE"/>
    <property type="match status" value="1"/>
</dbReference>
<keyword evidence="1" id="KW-0456">Lyase</keyword>
<evidence type="ECO:0000313" key="1">
    <source>
        <dbReference type="EMBL" id="MDP5182301.1"/>
    </source>
</evidence>
<protein>
    <submittedName>
        <fullName evidence="1">Isocitrate lyase/phosphoenolpyruvate mutase family protein</fullName>
    </submittedName>
</protein>
<dbReference type="GO" id="GO:0016829">
    <property type="term" value="F:lyase activity"/>
    <property type="evidence" value="ECO:0007669"/>
    <property type="project" value="UniProtKB-KW"/>
</dbReference>
<dbReference type="InterPro" id="IPR015813">
    <property type="entry name" value="Pyrv/PenolPyrv_kinase-like_dom"/>
</dbReference>
<dbReference type="EMBL" id="JASNFN010000004">
    <property type="protein sequence ID" value="MDP5182301.1"/>
    <property type="molecule type" value="Genomic_DNA"/>
</dbReference>
<name>A0ABT9I9R1_9ACTN</name>
<proteinExistence type="predicted"/>